<name>Q3ABG2_CARHZ</name>
<dbReference type="InterPro" id="IPR044068">
    <property type="entry name" value="CB"/>
</dbReference>
<dbReference type="HOGENOM" id="CLU_027562_17_1_9"/>
<dbReference type="GO" id="GO:0015074">
    <property type="term" value="P:DNA integration"/>
    <property type="evidence" value="ECO:0007669"/>
    <property type="project" value="UniProtKB-KW"/>
</dbReference>
<dbReference type="PANTHER" id="PTHR30349">
    <property type="entry name" value="PHAGE INTEGRASE-RELATED"/>
    <property type="match status" value="1"/>
</dbReference>
<evidence type="ECO:0000256" key="4">
    <source>
        <dbReference type="ARBA" id="ARBA00023125"/>
    </source>
</evidence>
<dbReference type="GO" id="GO:0003677">
    <property type="term" value="F:DNA binding"/>
    <property type="evidence" value="ECO:0007669"/>
    <property type="project" value="UniProtKB-UniRule"/>
</dbReference>
<gene>
    <name evidence="9" type="ordered locus">CHY_1702</name>
</gene>
<protein>
    <submittedName>
        <fullName evidence="9">Prophage LambdaCh01, site-specific recombinase, phage integrase family</fullName>
    </submittedName>
</protein>
<dbReference type="Gene3D" id="1.10.150.130">
    <property type="match status" value="1"/>
</dbReference>
<dbReference type="InterPro" id="IPR013762">
    <property type="entry name" value="Integrase-like_cat_sf"/>
</dbReference>
<feature type="domain" description="Tyr recombinase" evidence="7">
    <location>
        <begin position="165"/>
        <end position="362"/>
    </location>
</feature>
<keyword evidence="4 6" id="KW-0238">DNA-binding</keyword>
<reference evidence="9 10" key="1">
    <citation type="journal article" date="2005" name="PLoS Genet.">
        <title>Life in hot carbon monoxide: the complete genome sequence of Carboxydothermus hydrogenoformans Z-2901.</title>
        <authorList>
            <person name="Wu M."/>
            <person name="Ren Q."/>
            <person name="Durkin A.S."/>
            <person name="Daugherty S.C."/>
            <person name="Brinkac L.M."/>
            <person name="Dodson R.J."/>
            <person name="Madupu R."/>
            <person name="Sullivan S.A."/>
            <person name="Kolonay J.F."/>
            <person name="Haft D.H."/>
            <person name="Nelson W.C."/>
            <person name="Tallon L.J."/>
            <person name="Jones K.M."/>
            <person name="Ulrich L.E."/>
            <person name="Gonzalez J.M."/>
            <person name="Zhulin I.B."/>
            <person name="Robb F.T."/>
            <person name="Eisen J.A."/>
        </authorList>
    </citation>
    <scope>NUCLEOTIDE SEQUENCE [LARGE SCALE GENOMIC DNA]</scope>
    <source>
        <strain evidence="10">ATCC BAA-161 / DSM 6008 / Z-2901</strain>
    </source>
</reference>
<evidence type="ECO:0000313" key="9">
    <source>
        <dbReference type="EMBL" id="ABB16028.1"/>
    </source>
</evidence>
<comment type="function">
    <text evidence="1">Site-specific tyrosine recombinase, which acts by catalyzing the cutting and rejoining of the recombining DNA molecules.</text>
</comment>
<dbReference type="Proteomes" id="UP000002706">
    <property type="component" value="Chromosome"/>
</dbReference>
<evidence type="ECO:0000256" key="3">
    <source>
        <dbReference type="ARBA" id="ARBA00022908"/>
    </source>
</evidence>
<keyword evidence="10" id="KW-1185">Reference proteome</keyword>
<dbReference type="EMBL" id="CP000141">
    <property type="protein sequence ID" value="ABB16028.1"/>
    <property type="molecule type" value="Genomic_DNA"/>
</dbReference>
<dbReference type="Pfam" id="PF00589">
    <property type="entry name" value="Phage_integrase"/>
    <property type="match status" value="1"/>
</dbReference>
<evidence type="ECO:0000256" key="2">
    <source>
        <dbReference type="ARBA" id="ARBA00008857"/>
    </source>
</evidence>
<evidence type="ECO:0000256" key="6">
    <source>
        <dbReference type="PROSITE-ProRule" id="PRU01248"/>
    </source>
</evidence>
<dbReference type="SUPFAM" id="SSF56349">
    <property type="entry name" value="DNA breaking-rejoining enzymes"/>
    <property type="match status" value="1"/>
</dbReference>
<dbReference type="eggNOG" id="COG0582">
    <property type="taxonomic scope" value="Bacteria"/>
</dbReference>
<dbReference type="InterPro" id="IPR028259">
    <property type="entry name" value="AP2-like_int_N"/>
</dbReference>
<evidence type="ECO:0000313" key="10">
    <source>
        <dbReference type="Proteomes" id="UP000002706"/>
    </source>
</evidence>
<organism evidence="9 10">
    <name type="scientific">Carboxydothermus hydrogenoformans (strain ATCC BAA-161 / DSM 6008 / Z-2901)</name>
    <dbReference type="NCBI Taxonomy" id="246194"/>
    <lineage>
        <taxon>Bacteria</taxon>
        <taxon>Bacillati</taxon>
        <taxon>Bacillota</taxon>
        <taxon>Clostridia</taxon>
        <taxon>Thermoanaerobacterales</taxon>
        <taxon>Thermoanaerobacteraceae</taxon>
        <taxon>Carboxydothermus</taxon>
    </lineage>
</organism>
<dbReference type="PROSITE" id="PS51900">
    <property type="entry name" value="CB"/>
    <property type="match status" value="1"/>
</dbReference>
<dbReference type="PANTHER" id="PTHR30349:SF41">
    <property type="entry name" value="INTEGRASE_RECOMBINASE PROTEIN MJ0367-RELATED"/>
    <property type="match status" value="1"/>
</dbReference>
<evidence type="ECO:0000259" key="7">
    <source>
        <dbReference type="PROSITE" id="PS51898"/>
    </source>
</evidence>
<proteinExistence type="inferred from homology"/>
<evidence type="ECO:0000256" key="1">
    <source>
        <dbReference type="ARBA" id="ARBA00003283"/>
    </source>
</evidence>
<keyword evidence="3" id="KW-0229">DNA integration</keyword>
<dbReference type="Pfam" id="PF14659">
    <property type="entry name" value="Phage_int_SAM_3"/>
    <property type="match status" value="1"/>
</dbReference>
<comment type="similarity">
    <text evidence="2">Belongs to the 'phage' integrase family.</text>
</comment>
<dbReference type="PROSITE" id="PS51898">
    <property type="entry name" value="TYR_RECOMBINASE"/>
    <property type="match status" value="1"/>
</dbReference>
<dbReference type="RefSeq" id="WP_011344597.1">
    <property type="nucleotide sequence ID" value="NC_007503.1"/>
</dbReference>
<dbReference type="Gene3D" id="1.10.443.10">
    <property type="entry name" value="Intergrase catalytic core"/>
    <property type="match status" value="1"/>
</dbReference>
<dbReference type="STRING" id="246194.CHY_1702"/>
<dbReference type="InterPro" id="IPR004107">
    <property type="entry name" value="Integrase_SAM-like_N"/>
</dbReference>
<dbReference type="GO" id="GO:0006310">
    <property type="term" value="P:DNA recombination"/>
    <property type="evidence" value="ECO:0007669"/>
    <property type="project" value="UniProtKB-KW"/>
</dbReference>
<evidence type="ECO:0000256" key="5">
    <source>
        <dbReference type="ARBA" id="ARBA00023172"/>
    </source>
</evidence>
<dbReference type="OrthoDB" id="9785687at2"/>
<dbReference type="InterPro" id="IPR050090">
    <property type="entry name" value="Tyrosine_recombinase_XerCD"/>
</dbReference>
<evidence type="ECO:0000259" key="8">
    <source>
        <dbReference type="PROSITE" id="PS51900"/>
    </source>
</evidence>
<dbReference type="InParanoid" id="Q3ABG2"/>
<keyword evidence="5" id="KW-0233">DNA recombination</keyword>
<dbReference type="Pfam" id="PF14657">
    <property type="entry name" value="Arm-DNA-bind_4"/>
    <property type="match status" value="1"/>
</dbReference>
<sequence length="371" mass="43075">MRGHIRKRGNYYSVVLYLGKDENGKKKYKWIGGFKTKKEAEKVLAEMINKVETNNFIFPEKITLKEFLNYWLENYVRPNLSPTTAYGYEAIINLHIIPFFKNIELQKVRPIDIQQYYNSKRDELSGKTLLQHHRILHKAFDFAMKLQLIPNNPIDFVDSPKAKKYKAKILDLKEIKTLLNALKDTDLEVPINLALSLGLRRGELLALKWEDVNWEEGTIQIRRNLVRAGTKLILKEPKSETSIRTLKLSKTLLTMLKNHRKKQIELKLMLGNEYKDTGFICCKNNGEMINPSTFSHQFSDFLKKHGLPDIRLHDLRHTNATLMLKSNIPAKIASSRLGHSTVAITLDLYSHVLTDMDEEVANKIDDIIYQK</sequence>
<dbReference type="InterPro" id="IPR011010">
    <property type="entry name" value="DNA_brk_join_enz"/>
</dbReference>
<dbReference type="AlphaFoldDB" id="Q3ABG2"/>
<feature type="domain" description="Core-binding (CB)" evidence="8">
    <location>
        <begin position="62"/>
        <end position="144"/>
    </location>
</feature>
<dbReference type="CDD" id="cd01189">
    <property type="entry name" value="INT_ICEBs1_C_like"/>
    <property type="match status" value="1"/>
</dbReference>
<dbReference type="InterPro" id="IPR010998">
    <property type="entry name" value="Integrase_recombinase_N"/>
</dbReference>
<dbReference type="FunCoup" id="Q3ABG2">
    <property type="interactions" value="46"/>
</dbReference>
<dbReference type="InterPro" id="IPR002104">
    <property type="entry name" value="Integrase_catalytic"/>
</dbReference>
<accession>Q3ABG2</accession>
<dbReference type="KEGG" id="chy:CHY_1702"/>